<dbReference type="Pfam" id="PF14286">
    <property type="entry name" value="DHHW"/>
    <property type="match status" value="2"/>
</dbReference>
<feature type="region of interest" description="Disordered" evidence="1">
    <location>
        <begin position="120"/>
        <end position="155"/>
    </location>
</feature>
<comment type="caution">
    <text evidence="2">The sequence shown here is derived from an EMBL/GenBank/DDBJ whole genome shotgun (WGS) entry which is preliminary data.</text>
</comment>
<dbReference type="AlphaFoldDB" id="A0A8J7W379"/>
<dbReference type="InterPro" id="IPR025945">
    <property type="entry name" value="DHHW"/>
</dbReference>
<keyword evidence="3" id="KW-1185">Reference proteome</keyword>
<dbReference type="Proteomes" id="UP000675664">
    <property type="component" value="Unassembled WGS sequence"/>
</dbReference>
<evidence type="ECO:0000313" key="2">
    <source>
        <dbReference type="EMBL" id="MBR0599659.1"/>
    </source>
</evidence>
<name>A0A8J7W379_9FIRM</name>
<organism evidence="2 3">
    <name type="scientific">Sinanaerobacter chloroacetimidivorans</name>
    <dbReference type="NCBI Taxonomy" id="2818044"/>
    <lineage>
        <taxon>Bacteria</taxon>
        <taxon>Bacillati</taxon>
        <taxon>Bacillota</taxon>
        <taxon>Clostridia</taxon>
        <taxon>Peptostreptococcales</taxon>
        <taxon>Anaerovoracaceae</taxon>
        <taxon>Sinanaerobacter</taxon>
    </lineage>
</organism>
<feature type="compositionally biased region" description="Basic and acidic residues" evidence="1">
    <location>
        <begin position="131"/>
        <end position="148"/>
    </location>
</feature>
<protein>
    <recommendedName>
        <fullName evidence="4">DHHW protein</fullName>
    </recommendedName>
</protein>
<reference evidence="2" key="1">
    <citation type="submission" date="2021-04" db="EMBL/GenBank/DDBJ databases">
        <title>Sinoanaerobacter chloroacetimidivorans sp. nov., an obligate anaerobic bacterium isolated from anaerobic sludge.</title>
        <authorList>
            <person name="Bao Y."/>
        </authorList>
    </citation>
    <scope>NUCLEOTIDE SEQUENCE</scope>
    <source>
        <strain evidence="2">BAD-6</strain>
    </source>
</reference>
<dbReference type="RefSeq" id="WP_227019798.1">
    <property type="nucleotide sequence ID" value="NZ_JAGSND010000015.1"/>
</dbReference>
<evidence type="ECO:0000313" key="3">
    <source>
        <dbReference type="Proteomes" id="UP000675664"/>
    </source>
</evidence>
<reference evidence="2" key="2">
    <citation type="submission" date="2021-04" db="EMBL/GenBank/DDBJ databases">
        <authorList>
            <person name="Liu J."/>
        </authorList>
    </citation>
    <scope>NUCLEOTIDE SEQUENCE</scope>
    <source>
        <strain evidence="2">BAD-6</strain>
    </source>
</reference>
<evidence type="ECO:0000256" key="1">
    <source>
        <dbReference type="SAM" id="MobiDB-lite"/>
    </source>
</evidence>
<gene>
    <name evidence="2" type="ORF">KCX82_17370</name>
</gene>
<evidence type="ECO:0008006" key="4">
    <source>
        <dbReference type="Google" id="ProtNLM"/>
    </source>
</evidence>
<accession>A0A8J7W379</accession>
<dbReference type="EMBL" id="JAGSND010000015">
    <property type="protein sequence ID" value="MBR0599659.1"/>
    <property type="molecule type" value="Genomic_DNA"/>
</dbReference>
<proteinExistence type="predicted"/>
<sequence length="450" mass="51272">MKKSILNVLLAASVIFGFGILNLVLPDRPTVSELENRNLKAMPAFTRERFLAGDYLKEFDLFFSDAFIFRDRFITIANRVKDLYGFKMGESVEIIQYAGANAAETAAGDYPDAGINVPNDVEGAGAGSKTETPEREAPEGEVPEKEIPESELTDSSKEVNSLRGGMLIYGDRAMEVYKFSAAGADSYARAINLYRDLLDSSINIYSLLAPTQIEFIEDERYRELSDSQRDGIEYVNNRLAPGIIPIMAYDEIEQNKDKYLYFRSDHHWTALGAYYAYRSFARAAGQIPTELDQFRTGYAEGYLGSTYSITLSERVAANPDKIIYYLPPVDYTYYICYSTYEEWDLLDLKQAKKQNKYRLFLSGDRPLGKIVTGSESDRKILVIKDSYGNAFVPFLIPHYKEIYIVDPRQFEQNILEFIGENQINDILFLNYVMITNFTEFHNLMTGLTQK</sequence>